<dbReference type="InParanoid" id="A0A1H9F440"/>
<dbReference type="InterPro" id="IPR050718">
    <property type="entry name" value="ApaG-like"/>
</dbReference>
<evidence type="ECO:0000313" key="2">
    <source>
        <dbReference type="EMBL" id="SEQ32647.1"/>
    </source>
</evidence>
<sequence length="132" mass="15098">MIFSQTTQDVTVSAESHYQESYSKPGEGQFVFSYLIRIENKGSRMVRLLSRAWEVIDAAGNRRLVEGEGVVGQQPEILPGHAHEYTSWVQFETPIGAMQGNYLMVRMDSRGNEEYFQVEVPRFLHESPEVLN</sequence>
<protein>
    <submittedName>
        <fullName evidence="2">ApaG protein</fullName>
    </submittedName>
</protein>
<gene>
    <name evidence="2" type="ORF">SAMN05444359_10873</name>
</gene>
<dbReference type="Proteomes" id="UP000199021">
    <property type="component" value="Unassembled WGS sequence"/>
</dbReference>
<dbReference type="PANTHER" id="PTHR47191:SF2">
    <property type="entry name" value="OS05G0170800 PROTEIN"/>
    <property type="match status" value="1"/>
</dbReference>
<proteinExistence type="predicted"/>
<dbReference type="PROSITE" id="PS51087">
    <property type="entry name" value="APAG"/>
    <property type="match status" value="1"/>
</dbReference>
<dbReference type="Pfam" id="PF04379">
    <property type="entry name" value="DUF525"/>
    <property type="match status" value="1"/>
</dbReference>
<organism evidence="2 3">
    <name type="scientific">Neolewinella agarilytica</name>
    <dbReference type="NCBI Taxonomy" id="478744"/>
    <lineage>
        <taxon>Bacteria</taxon>
        <taxon>Pseudomonadati</taxon>
        <taxon>Bacteroidota</taxon>
        <taxon>Saprospiria</taxon>
        <taxon>Saprospirales</taxon>
        <taxon>Lewinellaceae</taxon>
        <taxon>Neolewinella</taxon>
    </lineage>
</organism>
<dbReference type="OrthoDB" id="9795226at2"/>
<keyword evidence="3" id="KW-1185">Reference proteome</keyword>
<dbReference type="InterPro" id="IPR036767">
    <property type="entry name" value="ApaG_sf"/>
</dbReference>
<dbReference type="RefSeq" id="WP_090167470.1">
    <property type="nucleotide sequence ID" value="NZ_FOFB01000008.1"/>
</dbReference>
<reference evidence="3" key="1">
    <citation type="submission" date="2016-10" db="EMBL/GenBank/DDBJ databases">
        <authorList>
            <person name="Varghese N."/>
            <person name="Submissions S."/>
        </authorList>
    </citation>
    <scope>NUCLEOTIDE SEQUENCE [LARGE SCALE GENOMIC DNA]</scope>
    <source>
        <strain evidence="3">DSM 24740</strain>
    </source>
</reference>
<dbReference type="SUPFAM" id="SSF110069">
    <property type="entry name" value="ApaG-like"/>
    <property type="match status" value="1"/>
</dbReference>
<dbReference type="AlphaFoldDB" id="A0A1H9F440"/>
<dbReference type="NCBIfam" id="NF003967">
    <property type="entry name" value="PRK05461.1"/>
    <property type="match status" value="1"/>
</dbReference>
<feature type="domain" description="ApaG" evidence="1">
    <location>
        <begin position="4"/>
        <end position="132"/>
    </location>
</feature>
<evidence type="ECO:0000259" key="1">
    <source>
        <dbReference type="PROSITE" id="PS51087"/>
    </source>
</evidence>
<dbReference type="PANTHER" id="PTHR47191">
    <property type="entry name" value="OS05G0170800 PROTEIN"/>
    <property type="match status" value="1"/>
</dbReference>
<dbReference type="EMBL" id="FOFB01000008">
    <property type="protein sequence ID" value="SEQ32647.1"/>
    <property type="molecule type" value="Genomic_DNA"/>
</dbReference>
<evidence type="ECO:0000313" key="3">
    <source>
        <dbReference type="Proteomes" id="UP000199021"/>
    </source>
</evidence>
<name>A0A1H9F440_9BACT</name>
<dbReference type="Gene3D" id="2.60.40.1470">
    <property type="entry name" value="ApaG domain"/>
    <property type="match status" value="1"/>
</dbReference>
<dbReference type="InterPro" id="IPR007474">
    <property type="entry name" value="ApaG_domain"/>
</dbReference>
<accession>A0A1H9F440</accession>
<dbReference type="STRING" id="478744.SAMN05444359_10873"/>